<dbReference type="PANTHER" id="PTHR12027">
    <property type="entry name" value="WNT RELATED"/>
    <property type="match status" value="1"/>
</dbReference>
<keyword evidence="4" id="KW-0964">Secreted</keyword>
<dbReference type="AlphaFoldDB" id="A0A077SQM4"/>
<dbReference type="Pfam" id="PF00110">
    <property type="entry name" value="wnt"/>
    <property type="match status" value="1"/>
</dbReference>
<comment type="function">
    <text evidence="8">Ligand for members of the frizzled family of seven transmembrane receptors.</text>
</comment>
<reference evidence="9" key="1">
    <citation type="journal article" date="2014" name="Nat. Commun.">
        <title>Developmental gene expression provides clues to relationships between sponge and eumetazoan body plans.</title>
        <authorList>
            <person name="Leininger S."/>
            <person name="Adamski M."/>
            <person name="Bergum B."/>
            <person name="Guder C."/>
            <person name="Liu J."/>
            <person name="Laplante M."/>
            <person name="Brate J."/>
            <person name="Hoffmann F."/>
            <person name="Fortunato S."/>
            <person name="Jordal S."/>
            <person name="Rapp H.T."/>
            <person name="Adamska M."/>
        </authorList>
    </citation>
    <scope>NUCLEOTIDE SEQUENCE</scope>
</reference>
<evidence type="ECO:0000256" key="5">
    <source>
        <dbReference type="ARBA" id="ARBA00022530"/>
    </source>
</evidence>
<dbReference type="GO" id="GO:0045165">
    <property type="term" value="P:cell fate commitment"/>
    <property type="evidence" value="ECO:0007669"/>
    <property type="project" value="TreeGrafter"/>
</dbReference>
<keyword evidence="6 8" id="KW-0879">Wnt signaling pathway</keyword>
<dbReference type="EMBL" id="HG973359">
    <property type="protein sequence ID" value="CDO67898.1"/>
    <property type="molecule type" value="mRNA"/>
</dbReference>
<dbReference type="GO" id="GO:0005615">
    <property type="term" value="C:extracellular space"/>
    <property type="evidence" value="ECO:0007669"/>
    <property type="project" value="TreeGrafter"/>
</dbReference>
<protein>
    <recommendedName>
        <fullName evidence="8">Protein Wnt</fullName>
    </recommendedName>
</protein>
<keyword evidence="3 8" id="KW-0217">Developmental protein</keyword>
<evidence type="ECO:0000256" key="3">
    <source>
        <dbReference type="ARBA" id="ARBA00022473"/>
    </source>
</evidence>
<keyword evidence="7" id="KW-1015">Disulfide bond</keyword>
<comment type="similarity">
    <text evidence="2 8">Belongs to the Wnt family.</text>
</comment>
<evidence type="ECO:0000256" key="8">
    <source>
        <dbReference type="RuleBase" id="RU003500"/>
    </source>
</evidence>
<evidence type="ECO:0000256" key="6">
    <source>
        <dbReference type="ARBA" id="ARBA00022687"/>
    </source>
</evidence>
<evidence type="ECO:0000256" key="7">
    <source>
        <dbReference type="ARBA" id="ARBA00023157"/>
    </source>
</evidence>
<dbReference type="SMART" id="SM00097">
    <property type="entry name" value="WNT1"/>
    <property type="match status" value="1"/>
</dbReference>
<evidence type="ECO:0000256" key="2">
    <source>
        <dbReference type="ARBA" id="ARBA00005683"/>
    </source>
</evidence>
<dbReference type="GO" id="GO:0005109">
    <property type="term" value="F:frizzled binding"/>
    <property type="evidence" value="ECO:0007669"/>
    <property type="project" value="TreeGrafter"/>
</dbReference>
<evidence type="ECO:0000256" key="4">
    <source>
        <dbReference type="ARBA" id="ARBA00022525"/>
    </source>
</evidence>
<proteinExistence type="evidence at transcript level"/>
<dbReference type="GO" id="GO:0060070">
    <property type="term" value="P:canonical Wnt signaling pathway"/>
    <property type="evidence" value="ECO:0007669"/>
    <property type="project" value="TreeGrafter"/>
</dbReference>
<comment type="subcellular location">
    <subcellularLocation>
        <location evidence="1 8">Secreted</location>
        <location evidence="1 8">Extracellular space</location>
        <location evidence="1 8">Extracellular matrix</location>
    </subcellularLocation>
</comment>
<evidence type="ECO:0000256" key="1">
    <source>
        <dbReference type="ARBA" id="ARBA00004498"/>
    </source>
</evidence>
<dbReference type="PRINTS" id="PR01349">
    <property type="entry name" value="WNTPROTEIN"/>
</dbReference>
<gene>
    <name evidence="9" type="primary">WntK</name>
</gene>
<accession>A0A077SQM4</accession>
<keyword evidence="5" id="KW-0272">Extracellular matrix</keyword>
<evidence type="ECO:0000313" key="9">
    <source>
        <dbReference type="EMBL" id="CDO67898.1"/>
    </source>
</evidence>
<name>A0A077SQM4_9METZ</name>
<dbReference type="InterPro" id="IPR005817">
    <property type="entry name" value="Wnt"/>
</dbReference>
<organism evidence="9">
    <name type="scientific">Sycon ciliatum</name>
    <dbReference type="NCBI Taxonomy" id="27933"/>
    <lineage>
        <taxon>Eukaryota</taxon>
        <taxon>Metazoa</taxon>
        <taxon>Porifera</taxon>
        <taxon>Calcarea</taxon>
        <taxon>Calcaronea</taxon>
        <taxon>Leucosolenida</taxon>
        <taxon>Sycettidae</taxon>
        <taxon>Sycon</taxon>
    </lineage>
</organism>
<sequence length="399" mass="44943">MSHSTMRSWYAVSEVRFLLLASSVALAALLQLQLFFVATVTAAPPGQWWMYGSSQSVRTLREQCSEWNSSSLPDDIASQLICPLSERTVEEIEKSAYQAVWQCRVAFAKHRWNCPNTTLPFLSRKATRESAYLNALMAAALASGISHACHRGTAAVPCSCLAVHEDRKAEADGERDNSTVAAMQDDARVQRWLNGKCNDNIAHARKFSQDFMDRQVDTSKKNGVFALYNYKVGREVFNSRVKKKCKSYGVSGSSTLHTCWWQEPSIEEISAELYHRYGNAIKTKMHFLPTKRRQSKTLTFRQKIRSPRPGQLAYLRSSPDYCTADASRGIPGTRGRRCERTFSTEVGSGSCYNLCCGGGSHAETVEETVCDCQIIYCCYRVCTKNCRTVRRTIRKCNQF</sequence>
<dbReference type="GO" id="GO:0005125">
    <property type="term" value="F:cytokine activity"/>
    <property type="evidence" value="ECO:0007669"/>
    <property type="project" value="TreeGrafter"/>
</dbReference>